<feature type="region of interest" description="Disordered" evidence="1">
    <location>
        <begin position="1"/>
        <end position="35"/>
    </location>
</feature>
<organism evidence="2 3">
    <name type="scientific">Prymnesium parvum</name>
    <name type="common">Toxic golden alga</name>
    <dbReference type="NCBI Taxonomy" id="97485"/>
    <lineage>
        <taxon>Eukaryota</taxon>
        <taxon>Haptista</taxon>
        <taxon>Haptophyta</taxon>
        <taxon>Prymnesiophyceae</taxon>
        <taxon>Prymnesiales</taxon>
        <taxon>Prymnesiaceae</taxon>
        <taxon>Prymnesium</taxon>
    </lineage>
</organism>
<feature type="region of interest" description="Disordered" evidence="1">
    <location>
        <begin position="75"/>
        <end position="110"/>
    </location>
</feature>
<comment type="caution">
    <text evidence="2">The sequence shown here is derived from an EMBL/GenBank/DDBJ whole genome shotgun (WGS) entry which is preliminary data.</text>
</comment>
<reference evidence="2 3" key="1">
    <citation type="journal article" date="2024" name="Science">
        <title>Giant polyketide synthase enzymes in the biosynthesis of giant marine polyether toxins.</title>
        <authorList>
            <person name="Fallon T.R."/>
            <person name="Shende V.V."/>
            <person name="Wierzbicki I.H."/>
            <person name="Pendleton A.L."/>
            <person name="Watervoot N.F."/>
            <person name="Auber R.P."/>
            <person name="Gonzalez D.J."/>
            <person name="Wisecaver J.H."/>
            <person name="Moore B.S."/>
        </authorList>
    </citation>
    <scope>NUCLEOTIDE SEQUENCE [LARGE SCALE GENOMIC DNA]</scope>
    <source>
        <strain evidence="2 3">12B1</strain>
    </source>
</reference>
<dbReference type="Proteomes" id="UP001515480">
    <property type="component" value="Unassembled WGS sequence"/>
</dbReference>
<evidence type="ECO:0000256" key="1">
    <source>
        <dbReference type="SAM" id="MobiDB-lite"/>
    </source>
</evidence>
<feature type="compositionally biased region" description="Basic and acidic residues" evidence="1">
    <location>
        <begin position="97"/>
        <end position="109"/>
    </location>
</feature>
<feature type="compositionally biased region" description="Basic and acidic residues" evidence="1">
    <location>
        <begin position="199"/>
        <end position="210"/>
    </location>
</feature>
<dbReference type="EMBL" id="JBGBPQ010000009">
    <property type="protein sequence ID" value="KAL1519957.1"/>
    <property type="molecule type" value="Genomic_DNA"/>
</dbReference>
<gene>
    <name evidence="2" type="ORF">AB1Y20_023443</name>
</gene>
<feature type="region of interest" description="Disordered" evidence="1">
    <location>
        <begin position="179"/>
        <end position="210"/>
    </location>
</feature>
<name>A0AB34JFG7_PRYPA</name>
<accession>A0AB34JFG7</accession>
<protein>
    <submittedName>
        <fullName evidence="2">Uncharacterized protein</fullName>
    </submittedName>
</protein>
<sequence>MTEASESEPLCDAVGADEDSLKSESSNNRCGADDARATTGLLGATGLLGPNEEDAPMLKSYNAFLKLERLELLPFGRTHSNEPERSGSPKSTLTEVSDSKPPGKSEEMRSFCVSCGADEASLASSSNNLCGADDTSAGTVLVGPAEEAGLMPKSNKRGITGDALPSEFLKLERLELSPLTFAEGSDSSGSLKSSLIEESDGKPPAEPEHD</sequence>
<evidence type="ECO:0000313" key="2">
    <source>
        <dbReference type="EMBL" id="KAL1519957.1"/>
    </source>
</evidence>
<proteinExistence type="predicted"/>
<feature type="compositionally biased region" description="Low complexity" evidence="1">
    <location>
        <begin position="183"/>
        <end position="196"/>
    </location>
</feature>
<dbReference type="AlphaFoldDB" id="A0AB34JFG7"/>
<keyword evidence="3" id="KW-1185">Reference proteome</keyword>
<evidence type="ECO:0000313" key="3">
    <source>
        <dbReference type="Proteomes" id="UP001515480"/>
    </source>
</evidence>